<dbReference type="STRING" id="1120976.SAMN03080606_01350"/>
<protein>
    <submittedName>
        <fullName evidence="2">Hemerythrin-like domain-containing protein</fullName>
    </submittedName>
</protein>
<dbReference type="PANTHER" id="PTHR39966:SF1">
    <property type="entry name" value="HEMERYTHRIN-LIKE DOMAIN-CONTAINING PROTEIN"/>
    <property type="match status" value="1"/>
</dbReference>
<reference evidence="2 3" key="1">
    <citation type="submission" date="2016-10" db="EMBL/GenBank/DDBJ databases">
        <authorList>
            <person name="de Groot N.N."/>
        </authorList>
    </citation>
    <scope>NUCLEOTIDE SEQUENCE [LARGE SCALE GENOMIC DNA]</scope>
    <source>
        <strain evidence="2 3">DSM 18978</strain>
    </source>
</reference>
<gene>
    <name evidence="2" type="ORF">SAMN03080606_01350</name>
</gene>
<dbReference type="Gene3D" id="1.20.120.520">
    <property type="entry name" value="nmb1532 protein domain like"/>
    <property type="match status" value="1"/>
</dbReference>
<dbReference type="RefSeq" id="WP_091541431.1">
    <property type="nucleotide sequence ID" value="NZ_FMUS01000006.1"/>
</dbReference>
<evidence type="ECO:0000313" key="3">
    <source>
        <dbReference type="Proteomes" id="UP000198636"/>
    </source>
</evidence>
<dbReference type="OrthoDB" id="9785474at2"/>
<dbReference type="Pfam" id="PF01814">
    <property type="entry name" value="Hemerythrin"/>
    <property type="match status" value="1"/>
</dbReference>
<dbReference type="Proteomes" id="UP000198636">
    <property type="component" value="Unassembled WGS sequence"/>
</dbReference>
<name>A0A1G5F5F5_9FIRM</name>
<sequence length="262" mass="30471">MEKQLNRDIKSVMSEFPEVGIILEEFDIGCTTCGVGICLLKDIISIHDVPKQVEELMMKRIEKAIYPERNIEINIQSEGIPQQQSTKTELIYSRPMKMLVDEHIVIKELLKLIPDVCNYIVHSQSIDRNMMADIIDFIRSYADGFHHAKEEDILFPYANRGVDIIEAMEMDHIEGRGYVASMIKGIKANDKNLLIESLKNYGTLLQEHIKKEDEILYPWLDRILNDEIIDEMNQRFIATDASFDNYNRKYVDVIEKLKNKFA</sequence>
<dbReference type="EMBL" id="FMUS01000006">
    <property type="protein sequence ID" value="SCY34463.1"/>
    <property type="molecule type" value="Genomic_DNA"/>
</dbReference>
<dbReference type="AlphaFoldDB" id="A0A1G5F5F5"/>
<dbReference type="CDD" id="cd12108">
    <property type="entry name" value="Hr-like"/>
    <property type="match status" value="1"/>
</dbReference>
<evidence type="ECO:0000259" key="1">
    <source>
        <dbReference type="Pfam" id="PF01814"/>
    </source>
</evidence>
<keyword evidence="3" id="KW-1185">Reference proteome</keyword>
<evidence type="ECO:0000313" key="2">
    <source>
        <dbReference type="EMBL" id="SCY34463.1"/>
    </source>
</evidence>
<proteinExistence type="predicted"/>
<feature type="domain" description="Hemerythrin-like" evidence="1">
    <location>
        <begin position="96"/>
        <end position="220"/>
    </location>
</feature>
<dbReference type="InterPro" id="IPR012312">
    <property type="entry name" value="Hemerythrin-like"/>
</dbReference>
<accession>A0A1G5F5F5</accession>
<dbReference type="GO" id="GO:0005886">
    <property type="term" value="C:plasma membrane"/>
    <property type="evidence" value="ECO:0007669"/>
    <property type="project" value="TreeGrafter"/>
</dbReference>
<organism evidence="2 3">
    <name type="scientific">Alkaliphilus peptidifermentans DSM 18978</name>
    <dbReference type="NCBI Taxonomy" id="1120976"/>
    <lineage>
        <taxon>Bacteria</taxon>
        <taxon>Bacillati</taxon>
        <taxon>Bacillota</taxon>
        <taxon>Clostridia</taxon>
        <taxon>Peptostreptococcales</taxon>
        <taxon>Natronincolaceae</taxon>
        <taxon>Alkaliphilus</taxon>
    </lineage>
</organism>
<dbReference type="PANTHER" id="PTHR39966">
    <property type="entry name" value="BLL2471 PROTEIN-RELATED"/>
    <property type="match status" value="1"/>
</dbReference>